<accession>A0ABZ1D3D0</accession>
<dbReference type="GeneID" id="87957635"/>
<evidence type="ECO:0000313" key="2">
    <source>
        <dbReference type="EMBL" id="WRT68527.1"/>
    </source>
</evidence>
<dbReference type="Proteomes" id="UP001329825">
    <property type="component" value="Chromosome 7"/>
</dbReference>
<evidence type="ECO:0000256" key="1">
    <source>
        <dbReference type="SAM" id="SignalP"/>
    </source>
</evidence>
<evidence type="ECO:0000313" key="3">
    <source>
        <dbReference type="Proteomes" id="UP001329825"/>
    </source>
</evidence>
<name>A0ABZ1D3D0_9TREE</name>
<organism evidence="2 3">
    <name type="scientific">Kwoniella shivajii</name>
    <dbReference type="NCBI Taxonomy" id="564305"/>
    <lineage>
        <taxon>Eukaryota</taxon>
        <taxon>Fungi</taxon>
        <taxon>Dikarya</taxon>
        <taxon>Basidiomycota</taxon>
        <taxon>Agaricomycotina</taxon>
        <taxon>Tremellomycetes</taxon>
        <taxon>Tremellales</taxon>
        <taxon>Cryptococcaceae</taxon>
        <taxon>Kwoniella</taxon>
    </lineage>
</organism>
<dbReference type="RefSeq" id="XP_062793267.1">
    <property type="nucleotide sequence ID" value="XM_062937216.1"/>
</dbReference>
<dbReference type="EMBL" id="CP141887">
    <property type="protein sequence ID" value="WRT68527.1"/>
    <property type="molecule type" value="Genomic_DNA"/>
</dbReference>
<sequence>MKLISLLSFLVIGNVAHATYCGVVTDTYTKTKYSTSHAPAVTSTHTRKIPVCFETETITKTKTKHVDTTTYSTTTKHKTETETHTARPVWTTTTSTRVIPTCTPRQNKRSFLDSLFEENQDQVDERELQGLTNGERIQRGLPLAKPNHNRKRSPQAATIDLDLEVDAQGRKHPHPSCYPSHTTQIVTITKGKTITPTQWTTTSKCARTKTVDEVVTTKTTITDVHTETGTKRGQPVIITENVTPTHTQTSIVTSRSITGACRPTHY</sequence>
<reference evidence="2 3" key="1">
    <citation type="submission" date="2024-01" db="EMBL/GenBank/DDBJ databases">
        <title>Comparative genomics of Cryptococcus and Kwoniella reveals pathogenesis evolution and contrasting modes of karyotype evolution via chromosome fusion or intercentromeric recombination.</title>
        <authorList>
            <person name="Coelho M.A."/>
            <person name="David-Palma M."/>
            <person name="Shea T."/>
            <person name="Bowers K."/>
            <person name="McGinley-Smith S."/>
            <person name="Mohammad A.W."/>
            <person name="Gnirke A."/>
            <person name="Yurkov A.M."/>
            <person name="Nowrousian M."/>
            <person name="Sun S."/>
            <person name="Cuomo C.A."/>
            <person name="Heitman J."/>
        </authorList>
    </citation>
    <scope>NUCLEOTIDE SEQUENCE [LARGE SCALE GENOMIC DNA]</scope>
    <source>
        <strain evidence="2">CBS 11374</strain>
    </source>
</reference>
<keyword evidence="3" id="KW-1185">Reference proteome</keyword>
<gene>
    <name evidence="2" type="ORF">IL334_005504</name>
</gene>
<feature type="chain" id="PRO_5047510801" evidence="1">
    <location>
        <begin position="19"/>
        <end position="266"/>
    </location>
</feature>
<keyword evidence="1" id="KW-0732">Signal</keyword>
<protein>
    <submittedName>
        <fullName evidence="2">Uncharacterized protein</fullName>
    </submittedName>
</protein>
<proteinExistence type="predicted"/>
<feature type="signal peptide" evidence="1">
    <location>
        <begin position="1"/>
        <end position="18"/>
    </location>
</feature>